<accession>A0ABW3WN81</accession>
<evidence type="ECO:0000313" key="2">
    <source>
        <dbReference type="Proteomes" id="UP001597241"/>
    </source>
</evidence>
<dbReference type="InterPro" id="IPR009282">
    <property type="entry name" value="DUF937"/>
</dbReference>
<dbReference type="EMBL" id="JBHTMV010000004">
    <property type="protein sequence ID" value="MFD1293885.1"/>
    <property type="molecule type" value="Genomic_DNA"/>
</dbReference>
<evidence type="ECO:0000313" key="1">
    <source>
        <dbReference type="EMBL" id="MFD1293885.1"/>
    </source>
</evidence>
<dbReference type="Pfam" id="PF06078">
    <property type="entry name" value="DUF937"/>
    <property type="match status" value="1"/>
</dbReference>
<reference evidence="2" key="1">
    <citation type="journal article" date="2019" name="Int. J. Syst. Evol. Microbiol.">
        <title>The Global Catalogue of Microorganisms (GCM) 10K type strain sequencing project: providing services to taxonomists for standard genome sequencing and annotation.</title>
        <authorList>
            <consortium name="The Broad Institute Genomics Platform"/>
            <consortium name="The Broad Institute Genome Sequencing Center for Infectious Disease"/>
            <person name="Wu L."/>
            <person name="Ma J."/>
        </authorList>
    </citation>
    <scope>NUCLEOTIDE SEQUENCE [LARGE SCALE GENOMIC DNA]</scope>
    <source>
        <strain evidence="2">CCUG 62221</strain>
    </source>
</reference>
<keyword evidence="2" id="KW-1185">Reference proteome</keyword>
<protein>
    <submittedName>
        <fullName evidence="1">DUF937 domain-containing protein</fullName>
    </submittedName>
</protein>
<dbReference type="Proteomes" id="UP001597241">
    <property type="component" value="Unassembled WGS sequence"/>
</dbReference>
<proteinExistence type="predicted"/>
<comment type="caution">
    <text evidence="1">The sequence shown here is derived from an EMBL/GenBank/DDBJ whole genome shotgun (WGS) entry which is preliminary data.</text>
</comment>
<gene>
    <name evidence="1" type="ORF">ACFQ5N_08565</name>
</gene>
<dbReference type="RefSeq" id="WP_386809086.1">
    <property type="nucleotide sequence ID" value="NZ_JBHTMV010000004.1"/>
</dbReference>
<name>A0ABW3WN81_9FLAO</name>
<sequence length="205" mass="20468">MAGLLDLLNSDLGKTLVNGASQQLGQDASTTSSALTSALPLILGAMKNNAATPQGAEGLLGALSNSKHDGSILDNLDSFLGSSDEITDGAGILGHVFNGKEQNIAQAVGAKSGMDMGQAMKLLQMAAPVVLGYLGKQTRQNNVSDAGGVENLLGGLLGGGAQQEQNLVTQLLDADGDGSVVDDIIGMASGSKKGGIGDLLGGMFS</sequence>
<organism evidence="1 2">
    <name type="scientific">Lutibacter holmesii</name>
    <dbReference type="NCBI Taxonomy" id="1137985"/>
    <lineage>
        <taxon>Bacteria</taxon>
        <taxon>Pseudomonadati</taxon>
        <taxon>Bacteroidota</taxon>
        <taxon>Flavobacteriia</taxon>
        <taxon>Flavobacteriales</taxon>
        <taxon>Flavobacteriaceae</taxon>
        <taxon>Lutibacter</taxon>
    </lineage>
</organism>